<evidence type="ECO:0000256" key="4">
    <source>
        <dbReference type="ARBA" id="ARBA00022679"/>
    </source>
</evidence>
<proteinExistence type="predicted"/>
<dbReference type="EMBL" id="BMKP01000005">
    <property type="protein sequence ID" value="GGF14681.1"/>
    <property type="molecule type" value="Genomic_DNA"/>
</dbReference>
<evidence type="ECO:0000256" key="1">
    <source>
        <dbReference type="ARBA" id="ARBA00000085"/>
    </source>
</evidence>
<comment type="caution">
    <text evidence="9">The sequence shown here is derived from an EMBL/GenBank/DDBJ whole genome shotgun (WGS) entry which is preliminary data.</text>
</comment>
<comment type="catalytic activity">
    <reaction evidence="1">
        <text>ATP + protein L-histidine = ADP + protein N-phospho-L-histidine.</text>
        <dbReference type="EC" id="2.7.13.3"/>
    </reaction>
</comment>
<dbReference type="InterPro" id="IPR050428">
    <property type="entry name" value="TCS_sensor_his_kinase"/>
</dbReference>
<gene>
    <name evidence="9" type="ORF">GCM10011518_25060</name>
</gene>
<keyword evidence="7" id="KW-0472">Membrane</keyword>
<dbReference type="PANTHER" id="PTHR45436">
    <property type="entry name" value="SENSOR HISTIDINE KINASE YKOH"/>
    <property type="match status" value="1"/>
</dbReference>
<keyword evidence="3" id="KW-0597">Phosphoprotein</keyword>
<dbReference type="SUPFAM" id="SSF55874">
    <property type="entry name" value="ATPase domain of HSP90 chaperone/DNA topoisomerase II/histidine kinase"/>
    <property type="match status" value="1"/>
</dbReference>
<evidence type="ECO:0000256" key="2">
    <source>
        <dbReference type="ARBA" id="ARBA00012438"/>
    </source>
</evidence>
<keyword evidence="6" id="KW-0418">Kinase</keyword>
<keyword evidence="4" id="KW-0808">Transferase</keyword>
<protein>
    <recommendedName>
        <fullName evidence="2">histidine kinase</fullName>
        <ecNumber evidence="2">2.7.13.3</ecNumber>
    </recommendedName>
</protein>
<evidence type="ECO:0000259" key="8">
    <source>
        <dbReference type="PROSITE" id="PS50109"/>
    </source>
</evidence>
<evidence type="ECO:0000256" key="6">
    <source>
        <dbReference type="ARBA" id="ARBA00022777"/>
    </source>
</evidence>
<dbReference type="EC" id="2.7.13.3" evidence="2"/>
<name>A0ABQ1UCF9_9FLAO</name>
<evidence type="ECO:0000313" key="10">
    <source>
        <dbReference type="Proteomes" id="UP000655016"/>
    </source>
</evidence>
<dbReference type="InterPro" id="IPR036890">
    <property type="entry name" value="HATPase_C_sf"/>
</dbReference>
<keyword evidence="5" id="KW-0812">Transmembrane</keyword>
<dbReference type="InterPro" id="IPR005467">
    <property type="entry name" value="His_kinase_dom"/>
</dbReference>
<reference evidence="10" key="1">
    <citation type="journal article" date="2019" name="Int. J. Syst. Evol. Microbiol.">
        <title>The Global Catalogue of Microorganisms (GCM) 10K type strain sequencing project: providing services to taxonomists for standard genome sequencing and annotation.</title>
        <authorList>
            <consortium name="The Broad Institute Genomics Platform"/>
            <consortium name="The Broad Institute Genome Sequencing Center for Infectious Disease"/>
            <person name="Wu L."/>
            <person name="Ma J."/>
        </authorList>
    </citation>
    <scope>NUCLEOTIDE SEQUENCE [LARGE SCALE GENOMIC DNA]</scope>
    <source>
        <strain evidence="10">CGMCC 1.16060</strain>
    </source>
</reference>
<keyword evidence="7" id="KW-1133">Transmembrane helix</keyword>
<organism evidence="9 10">
    <name type="scientific">Flavobacterium limi</name>
    <dbReference type="NCBI Taxonomy" id="2045105"/>
    <lineage>
        <taxon>Bacteria</taxon>
        <taxon>Pseudomonadati</taxon>
        <taxon>Bacteroidota</taxon>
        <taxon>Flavobacteriia</taxon>
        <taxon>Flavobacteriales</taxon>
        <taxon>Flavobacteriaceae</taxon>
        <taxon>Flavobacterium</taxon>
    </lineage>
</organism>
<dbReference type="PROSITE" id="PS50109">
    <property type="entry name" value="HIS_KIN"/>
    <property type="match status" value="1"/>
</dbReference>
<dbReference type="Gene3D" id="1.10.287.130">
    <property type="match status" value="1"/>
</dbReference>
<accession>A0ABQ1UCF9</accession>
<feature type="domain" description="Histidine kinase" evidence="8">
    <location>
        <begin position="49"/>
        <end position="250"/>
    </location>
</feature>
<dbReference type="SMART" id="SM00388">
    <property type="entry name" value="HisKA"/>
    <property type="match status" value="1"/>
</dbReference>
<dbReference type="Pfam" id="PF00512">
    <property type="entry name" value="HisKA"/>
    <property type="match status" value="1"/>
</dbReference>
<dbReference type="InterPro" id="IPR036097">
    <property type="entry name" value="HisK_dim/P_sf"/>
</dbReference>
<dbReference type="Pfam" id="PF02518">
    <property type="entry name" value="HATPase_c"/>
    <property type="match status" value="1"/>
</dbReference>
<dbReference type="InterPro" id="IPR003594">
    <property type="entry name" value="HATPase_dom"/>
</dbReference>
<dbReference type="InterPro" id="IPR003661">
    <property type="entry name" value="HisK_dim/P_dom"/>
</dbReference>
<dbReference type="CDD" id="cd00082">
    <property type="entry name" value="HisKA"/>
    <property type="match status" value="1"/>
</dbReference>
<evidence type="ECO:0000256" key="5">
    <source>
        <dbReference type="ARBA" id="ARBA00022692"/>
    </source>
</evidence>
<dbReference type="Proteomes" id="UP000655016">
    <property type="component" value="Unassembled WGS sequence"/>
</dbReference>
<evidence type="ECO:0000313" key="9">
    <source>
        <dbReference type="EMBL" id="GGF14681.1"/>
    </source>
</evidence>
<evidence type="ECO:0000256" key="3">
    <source>
        <dbReference type="ARBA" id="ARBA00022553"/>
    </source>
</evidence>
<sequence length="250" mass="28479">MERFEIDKVIKPELPNVDIEEFERLNAAISRLMDKNTSIYASQSEFIENASHELQTPLAIFKGMLQTLQQRDDITKGQFEILENINVAACRLGKINKNLLLLSRLESRQFDITQGMTVNAVVEHQLPFFTEQAQARNLVIRYTSQAVLYVSANGVLLEIVINNLFNNAIRHNNREGEINIVVKEDSLCFSNSSGSGPLDEVRLFNRFTKASTSSQGSGLGLAIISRIATLNGWRFSYRFEEKQHFFRVDF</sequence>
<dbReference type="SUPFAM" id="SSF47384">
    <property type="entry name" value="Homodimeric domain of signal transducing histidine kinase"/>
    <property type="match status" value="1"/>
</dbReference>
<evidence type="ECO:0000256" key="7">
    <source>
        <dbReference type="ARBA" id="ARBA00022989"/>
    </source>
</evidence>
<dbReference type="PANTHER" id="PTHR45436:SF5">
    <property type="entry name" value="SENSOR HISTIDINE KINASE TRCS"/>
    <property type="match status" value="1"/>
</dbReference>
<keyword evidence="10" id="KW-1185">Reference proteome</keyword>
<dbReference type="Gene3D" id="3.30.565.10">
    <property type="entry name" value="Histidine kinase-like ATPase, C-terminal domain"/>
    <property type="match status" value="1"/>
</dbReference>